<organism evidence="2 3">
    <name type="scientific">Desulfosporosinus fructosivorans</name>
    <dbReference type="NCBI Taxonomy" id="2018669"/>
    <lineage>
        <taxon>Bacteria</taxon>
        <taxon>Bacillati</taxon>
        <taxon>Bacillota</taxon>
        <taxon>Clostridia</taxon>
        <taxon>Eubacteriales</taxon>
        <taxon>Desulfitobacteriaceae</taxon>
        <taxon>Desulfosporosinus</taxon>
    </lineage>
</organism>
<evidence type="ECO:0000313" key="2">
    <source>
        <dbReference type="EMBL" id="TGE39355.1"/>
    </source>
</evidence>
<dbReference type="Proteomes" id="UP000298460">
    <property type="component" value="Unassembled WGS sequence"/>
</dbReference>
<evidence type="ECO:0000313" key="3">
    <source>
        <dbReference type="Proteomes" id="UP000298460"/>
    </source>
</evidence>
<keyword evidence="1" id="KW-1133">Transmembrane helix</keyword>
<dbReference type="EMBL" id="SPQQ01000002">
    <property type="protein sequence ID" value="TGE39355.1"/>
    <property type="molecule type" value="Genomic_DNA"/>
</dbReference>
<accession>A0A4Z0RAI5</accession>
<evidence type="ECO:0000256" key="1">
    <source>
        <dbReference type="SAM" id="Phobius"/>
    </source>
</evidence>
<dbReference type="OrthoDB" id="2112909at2"/>
<keyword evidence="1" id="KW-0472">Membrane</keyword>
<keyword evidence="3" id="KW-1185">Reference proteome</keyword>
<keyword evidence="1" id="KW-0812">Transmembrane</keyword>
<feature type="transmembrane region" description="Helical" evidence="1">
    <location>
        <begin position="31"/>
        <end position="50"/>
    </location>
</feature>
<sequence>MLMIVLLLLAFIVIVLIEVPSLIKKKHWRELTVFSILLVTAFIMALLQIIGVTMPNPFHGTTYLIRDILHLNYN</sequence>
<protein>
    <submittedName>
        <fullName evidence="2">Uncharacterized protein</fullName>
    </submittedName>
</protein>
<name>A0A4Z0RAI5_9FIRM</name>
<gene>
    <name evidence="2" type="ORF">E4K67_07950</name>
</gene>
<comment type="caution">
    <text evidence="2">The sequence shown here is derived from an EMBL/GenBank/DDBJ whole genome shotgun (WGS) entry which is preliminary data.</text>
</comment>
<dbReference type="AlphaFoldDB" id="A0A4Z0RAI5"/>
<reference evidence="2 3" key="1">
    <citation type="submission" date="2019-03" db="EMBL/GenBank/DDBJ databases">
        <title>Draft Genome Sequence of Desulfosporosinus fructosivorans Strain 63.6F, Isolated from Marine Sediment in the Baltic Sea.</title>
        <authorList>
            <person name="Hausmann B."/>
            <person name="Vandieken V."/>
            <person name="Pjevac P."/>
            <person name="Schreck K."/>
            <person name="Herbold C.W."/>
            <person name="Loy A."/>
        </authorList>
    </citation>
    <scope>NUCLEOTIDE SEQUENCE [LARGE SCALE GENOMIC DNA]</scope>
    <source>
        <strain evidence="2 3">63.6F</strain>
    </source>
</reference>
<proteinExistence type="predicted"/>